<organism evidence="1 2">
    <name type="scientific">Ajellomyces capsulatus (strain G186AR / H82 / ATCC MYA-2454 / RMSCC 2432)</name>
    <name type="common">Darling's disease fungus</name>
    <name type="synonym">Histoplasma capsulatum</name>
    <dbReference type="NCBI Taxonomy" id="447093"/>
    <lineage>
        <taxon>Eukaryota</taxon>
        <taxon>Fungi</taxon>
        <taxon>Dikarya</taxon>
        <taxon>Ascomycota</taxon>
        <taxon>Pezizomycotina</taxon>
        <taxon>Eurotiomycetes</taxon>
        <taxon>Eurotiomycetidae</taxon>
        <taxon>Onygenales</taxon>
        <taxon>Ajellomycetaceae</taxon>
        <taxon>Histoplasma</taxon>
    </lineage>
</organism>
<accession>C0NGM2</accession>
<dbReference type="Proteomes" id="UP000001631">
    <property type="component" value="Unassembled WGS sequence"/>
</dbReference>
<proteinExistence type="predicted"/>
<dbReference type="InParanoid" id="C0NGM2"/>
<name>C0NGM2_AJECG</name>
<dbReference type="AlphaFoldDB" id="C0NGM2"/>
<gene>
    <name evidence="1" type="ORF">HCBG_02494</name>
</gene>
<dbReference type="EMBL" id="GG663365">
    <property type="protein sequence ID" value="EEH08957.1"/>
    <property type="molecule type" value="Genomic_DNA"/>
</dbReference>
<keyword evidence="2" id="KW-1185">Reference proteome</keyword>
<dbReference type="RefSeq" id="XP_045289438.1">
    <property type="nucleotide sequence ID" value="XM_045429543.1"/>
</dbReference>
<dbReference type="GeneID" id="69035510"/>
<dbReference type="HOGENOM" id="CLU_1795916_0_0_1"/>
<evidence type="ECO:0000313" key="1">
    <source>
        <dbReference type="EMBL" id="EEH08957.1"/>
    </source>
</evidence>
<evidence type="ECO:0000313" key="2">
    <source>
        <dbReference type="Proteomes" id="UP000001631"/>
    </source>
</evidence>
<reference evidence="1" key="1">
    <citation type="submission" date="2009-02" db="EMBL/GenBank/DDBJ databases">
        <title>The Genome Sequence of Ajellomyces capsulatus strain G186AR.</title>
        <authorList>
            <consortium name="The Broad Institute Genome Sequencing Platform"/>
            <person name="Champion M."/>
            <person name="Cuomo C."/>
            <person name="Ma L.-J."/>
            <person name="Henn M.R."/>
            <person name="Sil A."/>
            <person name="Goldman B."/>
            <person name="Young S.K."/>
            <person name="Kodira C.D."/>
            <person name="Zeng Q."/>
            <person name="Koehrsen M."/>
            <person name="Alvarado L."/>
            <person name="Berlin A."/>
            <person name="Borenstein D."/>
            <person name="Chen Z."/>
            <person name="Engels R."/>
            <person name="Freedman E."/>
            <person name="Gellesch M."/>
            <person name="Goldberg J."/>
            <person name="Griggs A."/>
            <person name="Gujja S."/>
            <person name="Heiman D."/>
            <person name="Hepburn T."/>
            <person name="Howarth C."/>
            <person name="Jen D."/>
            <person name="Larson L."/>
            <person name="Lewis B."/>
            <person name="Mehta T."/>
            <person name="Park D."/>
            <person name="Pearson M."/>
            <person name="Roberts A."/>
            <person name="Saif S."/>
            <person name="Shea T."/>
            <person name="Shenoy N."/>
            <person name="Sisk P."/>
            <person name="Stolte C."/>
            <person name="Sykes S."/>
            <person name="Walk T."/>
            <person name="White J."/>
            <person name="Yandava C."/>
            <person name="Klein B."/>
            <person name="McEwen J.G."/>
            <person name="Puccia R."/>
            <person name="Goldman G.H."/>
            <person name="Felipe M.S."/>
            <person name="Nino-Vega G."/>
            <person name="San-Blas G."/>
            <person name="Taylor J."/>
            <person name="Mendoza L."/>
            <person name="Galagan J."/>
            <person name="Nusbaum C."/>
            <person name="Birren B."/>
        </authorList>
    </citation>
    <scope>NUCLEOTIDE SEQUENCE</scope>
    <source>
        <strain evidence="1">G186AR</strain>
    </source>
</reference>
<protein>
    <submittedName>
        <fullName evidence="1">Uncharacterized protein</fullName>
    </submittedName>
</protein>
<sequence length="144" mass="16473">MLVEEALTGTRPLTVPCPKTQSNHCTHPTKTALIRCQLSDEQLDEIEQLITASKVNHQMSYKELIVVLHLEINENCPGEKKEKESEDEGRTRGFLLKKDWNGRISEIVLWWSVVWKSAGGYAIVGVELQGENFHGRAWSRDRRC</sequence>